<dbReference type="AlphaFoldDB" id="A0A0E0LJ16"/>
<keyword evidence="4" id="KW-1185">Reference proteome</keyword>
<dbReference type="OMA" id="IGGEMQH"/>
<organism evidence="3">
    <name type="scientific">Oryza punctata</name>
    <name type="common">Red rice</name>
    <dbReference type="NCBI Taxonomy" id="4537"/>
    <lineage>
        <taxon>Eukaryota</taxon>
        <taxon>Viridiplantae</taxon>
        <taxon>Streptophyta</taxon>
        <taxon>Embryophyta</taxon>
        <taxon>Tracheophyta</taxon>
        <taxon>Spermatophyta</taxon>
        <taxon>Magnoliopsida</taxon>
        <taxon>Liliopsida</taxon>
        <taxon>Poales</taxon>
        <taxon>Poaceae</taxon>
        <taxon>BOP clade</taxon>
        <taxon>Oryzoideae</taxon>
        <taxon>Oryzeae</taxon>
        <taxon>Oryzinae</taxon>
        <taxon>Oryza</taxon>
    </lineage>
</organism>
<dbReference type="Gramene" id="OPUNC07G08510.1">
    <property type="protein sequence ID" value="OPUNC07G08510.1"/>
    <property type="gene ID" value="OPUNC07G08510"/>
</dbReference>
<evidence type="ECO:0000313" key="3">
    <source>
        <dbReference type="EnsemblPlants" id="OPUNC07G08510.1"/>
    </source>
</evidence>
<evidence type="ECO:0000313" key="4">
    <source>
        <dbReference type="Proteomes" id="UP000026962"/>
    </source>
</evidence>
<feature type="region of interest" description="Disordered" evidence="1">
    <location>
        <begin position="157"/>
        <end position="202"/>
    </location>
</feature>
<proteinExistence type="predicted"/>
<accession>A0A0E0LJ16</accession>
<dbReference type="EnsemblPlants" id="OPUNC07G08510.1">
    <property type="protein sequence ID" value="OPUNC07G08510.1"/>
    <property type="gene ID" value="OPUNC07G08510"/>
</dbReference>
<reference evidence="3" key="1">
    <citation type="submission" date="2015-04" db="UniProtKB">
        <authorList>
            <consortium name="EnsemblPlants"/>
        </authorList>
    </citation>
    <scope>IDENTIFICATION</scope>
</reference>
<sequence length="221" mass="23222">MCIMWVTDSFHSHTPDKLPPQHPLHSPPHHKRIWPAFSAASSSILGGDDERLLRNSDDCCEASRHTQLIRRIQNMASSVAGSVTTVLACRSRPTRRRLSLLPLLLLAVFLLSARLPGVHAARALRVGDGKEGKVAEAGDQMTTTHAAAAAARWSVTVREGGGGGGHGSGHAGAGHGHGSGHGRPEPAEHHQGRRSAAPGAEQPPMAASCAAFLAAVALLRF</sequence>
<name>A0A0E0LJ16_ORYPU</name>
<dbReference type="Proteomes" id="UP000026962">
    <property type="component" value="Chromosome 7"/>
</dbReference>
<keyword evidence="2" id="KW-0472">Membrane</keyword>
<feature type="transmembrane region" description="Helical" evidence="2">
    <location>
        <begin position="98"/>
        <end position="115"/>
    </location>
</feature>
<keyword evidence="2" id="KW-1133">Transmembrane helix</keyword>
<protein>
    <submittedName>
        <fullName evidence="3">Uncharacterized protein</fullName>
    </submittedName>
</protein>
<feature type="compositionally biased region" description="Gly residues" evidence="1">
    <location>
        <begin position="159"/>
        <end position="181"/>
    </location>
</feature>
<dbReference type="HOGENOM" id="CLU_109135_0_0_1"/>
<evidence type="ECO:0000256" key="2">
    <source>
        <dbReference type="SAM" id="Phobius"/>
    </source>
</evidence>
<keyword evidence="2" id="KW-0812">Transmembrane</keyword>
<evidence type="ECO:0000256" key="1">
    <source>
        <dbReference type="SAM" id="MobiDB-lite"/>
    </source>
</evidence>
<reference evidence="3" key="2">
    <citation type="submission" date="2018-05" db="EMBL/GenBank/DDBJ databases">
        <title>OpunRS2 (Oryza punctata Reference Sequence Version 2).</title>
        <authorList>
            <person name="Zhang J."/>
            <person name="Kudrna D."/>
            <person name="Lee S."/>
            <person name="Talag J."/>
            <person name="Welchert J."/>
            <person name="Wing R.A."/>
        </authorList>
    </citation>
    <scope>NUCLEOTIDE SEQUENCE [LARGE SCALE GENOMIC DNA]</scope>
</reference>